<feature type="transmembrane region" description="Helical" evidence="1">
    <location>
        <begin position="368"/>
        <end position="385"/>
    </location>
</feature>
<organism evidence="2 3">
    <name type="scientific">Phycomyces blakesleeanus (strain ATCC 8743b / DSM 1359 / FGSC 10004 / NBRC 33097 / NRRL 1555)</name>
    <dbReference type="NCBI Taxonomy" id="763407"/>
    <lineage>
        <taxon>Eukaryota</taxon>
        <taxon>Fungi</taxon>
        <taxon>Fungi incertae sedis</taxon>
        <taxon>Mucoromycota</taxon>
        <taxon>Mucoromycotina</taxon>
        <taxon>Mucoromycetes</taxon>
        <taxon>Mucorales</taxon>
        <taxon>Phycomycetaceae</taxon>
        <taxon>Phycomyces</taxon>
    </lineage>
</organism>
<protein>
    <submittedName>
        <fullName evidence="2">Uncharacterized protein</fullName>
    </submittedName>
</protein>
<keyword evidence="1" id="KW-0812">Transmembrane</keyword>
<evidence type="ECO:0000256" key="1">
    <source>
        <dbReference type="SAM" id="Phobius"/>
    </source>
</evidence>
<keyword evidence="1" id="KW-0472">Membrane</keyword>
<keyword evidence="1" id="KW-1133">Transmembrane helix</keyword>
<dbReference type="Proteomes" id="UP000077315">
    <property type="component" value="Unassembled WGS sequence"/>
</dbReference>
<dbReference type="AlphaFoldDB" id="A0A167M6W2"/>
<sequence length="394" mass="44908">MQFTHELGAISRGSNLNKKSLLFTADIYIGVFTINQHIIQHYPQMIELYGPPRAYSTQSVEKAIGEYSRFIKSNFQVSVNAGKIMIRLAQSRRVAELTTVANTKTLPANLLVYSAYTNGWPFREGDDPANAECEIEFWGPLKNLTIFDSFEDSSHLSLLLKTFYDLKGGEYSMLEPSIKTSCKAYLNGCVIDAAFNQSSTRDACHVHMQLQVDMNSRRSRSYHPGYKHFFGKVVIFFQHVHNSKRWPLALITIYSVHLKNGLPIISVVMLKTIVIYASDIVELVGLVPSNVNGSHYIIWPSLKRSPKLILGALKQRFSCFNLDLWSKMKSQIQKRSPFSHSRKDFICQSFKVLFIIKRYETFEIQQDLVAFSIACFFFPFAVYAIKVASCIPNC</sequence>
<gene>
    <name evidence="2" type="ORF">PHYBLDRAFT_68737</name>
</gene>
<evidence type="ECO:0000313" key="3">
    <source>
        <dbReference type="Proteomes" id="UP000077315"/>
    </source>
</evidence>
<evidence type="ECO:0000313" key="2">
    <source>
        <dbReference type="EMBL" id="OAD71979.1"/>
    </source>
</evidence>
<name>A0A167M6W2_PHYB8</name>
<dbReference type="EMBL" id="KV440984">
    <property type="protein sequence ID" value="OAD71979.1"/>
    <property type="molecule type" value="Genomic_DNA"/>
</dbReference>
<dbReference type="InParanoid" id="A0A167M6W2"/>
<proteinExistence type="predicted"/>
<accession>A0A167M6W2</accession>
<reference evidence="3" key="1">
    <citation type="submission" date="2015-06" db="EMBL/GenBank/DDBJ databases">
        <title>Expansion of signal transduction pathways in fungi by whole-genome duplication.</title>
        <authorList>
            <consortium name="DOE Joint Genome Institute"/>
            <person name="Corrochano L.M."/>
            <person name="Kuo A."/>
            <person name="Marcet-Houben M."/>
            <person name="Polaino S."/>
            <person name="Salamov A."/>
            <person name="Villalobos J.M."/>
            <person name="Alvarez M.I."/>
            <person name="Avalos J."/>
            <person name="Benito E.P."/>
            <person name="Benoit I."/>
            <person name="Burger G."/>
            <person name="Camino L.P."/>
            <person name="Canovas D."/>
            <person name="Cerda-Olmedo E."/>
            <person name="Cheng J.-F."/>
            <person name="Dominguez A."/>
            <person name="Elias M."/>
            <person name="Eslava A.P."/>
            <person name="Glaser F."/>
            <person name="Grimwood J."/>
            <person name="Gutierrez G."/>
            <person name="Heitman J."/>
            <person name="Henrissat B."/>
            <person name="Iturriaga E.A."/>
            <person name="Lang B.F."/>
            <person name="Lavin J.L."/>
            <person name="Lee S."/>
            <person name="Li W."/>
            <person name="Lindquist E."/>
            <person name="Lopez-Garcia S."/>
            <person name="Luque E.M."/>
            <person name="Marcos A.T."/>
            <person name="Martin J."/>
            <person name="McCluskey K."/>
            <person name="Medina H.R."/>
            <person name="Miralles-Duran A."/>
            <person name="Miyazaki A."/>
            <person name="Munoz-Torres E."/>
            <person name="Oguiza J.A."/>
            <person name="Ohm R."/>
            <person name="Olmedo M."/>
            <person name="Orejas M."/>
            <person name="Ortiz-Castellanos L."/>
            <person name="Pisabarro A.G."/>
            <person name="Rodriguez-Romero J."/>
            <person name="Ruiz-Herrera J."/>
            <person name="Ruiz-Vazquez R."/>
            <person name="Sanz C."/>
            <person name="Schackwitz W."/>
            <person name="Schmutz J."/>
            <person name="Shahriari M."/>
            <person name="Shelest E."/>
            <person name="Silva-Franco F."/>
            <person name="Soanes D."/>
            <person name="Syed K."/>
            <person name="Tagua V.G."/>
            <person name="Talbot N.J."/>
            <person name="Thon M."/>
            <person name="De vries R.P."/>
            <person name="Wiebenga A."/>
            <person name="Yadav J.S."/>
            <person name="Braun E.L."/>
            <person name="Baker S."/>
            <person name="Garre V."/>
            <person name="Horwitz B."/>
            <person name="Torres-Martinez S."/>
            <person name="Idnurm A."/>
            <person name="Herrera-Estrella A."/>
            <person name="Gabaldon T."/>
            <person name="Grigoriev I.V."/>
        </authorList>
    </citation>
    <scope>NUCLEOTIDE SEQUENCE [LARGE SCALE GENOMIC DNA]</scope>
    <source>
        <strain evidence="3">NRRL 1555(-)</strain>
    </source>
</reference>
<keyword evidence="3" id="KW-1185">Reference proteome</keyword>
<dbReference type="VEuPathDB" id="FungiDB:PHYBLDRAFT_68737"/>
<dbReference type="RefSeq" id="XP_018290019.1">
    <property type="nucleotide sequence ID" value="XM_018442003.1"/>
</dbReference>
<dbReference type="GeneID" id="29002909"/>